<dbReference type="AlphaFoldDB" id="A0A433TPL8"/>
<evidence type="ECO:0000256" key="8">
    <source>
        <dbReference type="RuleBase" id="RU000461"/>
    </source>
</evidence>
<evidence type="ECO:0000256" key="4">
    <source>
        <dbReference type="ARBA" id="ARBA00023002"/>
    </source>
</evidence>
<dbReference type="PRINTS" id="PR00385">
    <property type="entry name" value="P450"/>
</dbReference>
<dbReference type="InterPro" id="IPR036396">
    <property type="entry name" value="Cyt_P450_sf"/>
</dbReference>
<dbReference type="GO" id="GO:0016705">
    <property type="term" value="F:oxidoreductase activity, acting on paired donors, with incorporation or reduction of molecular oxygen"/>
    <property type="evidence" value="ECO:0007669"/>
    <property type="project" value="InterPro"/>
</dbReference>
<proteinExistence type="inferred from homology"/>
<dbReference type="CDD" id="cd11055">
    <property type="entry name" value="CYP3A-like"/>
    <property type="match status" value="1"/>
</dbReference>
<evidence type="ECO:0000313" key="12">
    <source>
        <dbReference type="Proteomes" id="UP000271974"/>
    </source>
</evidence>
<dbReference type="InterPro" id="IPR017972">
    <property type="entry name" value="Cyt_P450_CS"/>
</dbReference>
<comment type="function">
    <text evidence="6">Cytochromes P450 are a group of heme-thiolate monooxygenases. They oxidize a variety of structurally unrelated compounds, including steroids, fatty acids, and xenobiotics.</text>
</comment>
<keyword evidence="8" id="KW-0503">Monooxygenase</keyword>
<reference evidence="11 12" key="1">
    <citation type="submission" date="2019-01" db="EMBL/GenBank/DDBJ databases">
        <title>A draft genome assembly of the solar-powered sea slug Elysia chlorotica.</title>
        <authorList>
            <person name="Cai H."/>
            <person name="Li Q."/>
            <person name="Fang X."/>
            <person name="Li J."/>
            <person name="Curtis N.E."/>
            <person name="Altenburger A."/>
            <person name="Shibata T."/>
            <person name="Feng M."/>
            <person name="Maeda T."/>
            <person name="Schwartz J.A."/>
            <person name="Shigenobu S."/>
            <person name="Lundholm N."/>
            <person name="Nishiyama T."/>
            <person name="Yang H."/>
            <person name="Hasebe M."/>
            <person name="Li S."/>
            <person name="Pierce S.K."/>
            <person name="Wang J."/>
        </authorList>
    </citation>
    <scope>NUCLEOTIDE SEQUENCE [LARGE SCALE GENOMIC DNA]</scope>
    <source>
        <strain evidence="11">EC2010</strain>
        <tissue evidence="11">Whole organism of an adult</tissue>
    </source>
</reference>
<dbReference type="GO" id="GO:0005506">
    <property type="term" value="F:iron ion binding"/>
    <property type="evidence" value="ECO:0007669"/>
    <property type="project" value="InterPro"/>
</dbReference>
<dbReference type="PANTHER" id="PTHR24302:SF15">
    <property type="entry name" value="FATTY-ACID PEROXYGENASE"/>
    <property type="match status" value="1"/>
</dbReference>
<keyword evidence="4 8" id="KW-0560">Oxidoreductase</keyword>
<feature type="transmembrane region" description="Helical" evidence="10">
    <location>
        <begin position="223"/>
        <end position="241"/>
    </location>
</feature>
<dbReference type="GO" id="GO:0008395">
    <property type="term" value="F:steroid hydroxylase activity"/>
    <property type="evidence" value="ECO:0007669"/>
    <property type="project" value="TreeGrafter"/>
</dbReference>
<evidence type="ECO:0000256" key="7">
    <source>
        <dbReference type="PIRSR" id="PIRSR602401-1"/>
    </source>
</evidence>
<evidence type="ECO:0000256" key="10">
    <source>
        <dbReference type="SAM" id="Phobius"/>
    </source>
</evidence>
<evidence type="ECO:0000256" key="3">
    <source>
        <dbReference type="ARBA" id="ARBA00022723"/>
    </source>
</evidence>
<keyword evidence="5 7" id="KW-0408">Iron</keyword>
<dbReference type="OrthoDB" id="6428965at2759"/>
<evidence type="ECO:0000256" key="1">
    <source>
        <dbReference type="ARBA" id="ARBA00010617"/>
    </source>
</evidence>
<dbReference type="EMBL" id="RQTK01000240">
    <property type="protein sequence ID" value="RUS83514.1"/>
    <property type="molecule type" value="Genomic_DNA"/>
</dbReference>
<dbReference type="InterPro" id="IPR001128">
    <property type="entry name" value="Cyt_P450"/>
</dbReference>
<dbReference type="Gene3D" id="1.10.630.10">
    <property type="entry name" value="Cytochrome P450"/>
    <property type="match status" value="1"/>
</dbReference>
<dbReference type="InterPro" id="IPR050705">
    <property type="entry name" value="Cytochrome_P450_3A"/>
</dbReference>
<keyword evidence="10" id="KW-1133">Transmembrane helix</keyword>
<dbReference type="PANTHER" id="PTHR24302">
    <property type="entry name" value="CYTOCHROME P450 FAMILY 3"/>
    <property type="match status" value="1"/>
</dbReference>
<accession>A0A433TPL8</accession>
<protein>
    <recommendedName>
        <fullName evidence="13">Cytochrome P450</fullName>
    </recommendedName>
</protein>
<evidence type="ECO:0000313" key="11">
    <source>
        <dbReference type="EMBL" id="RUS83514.1"/>
    </source>
</evidence>
<dbReference type="Proteomes" id="UP000271974">
    <property type="component" value="Unassembled WGS sequence"/>
</dbReference>
<dbReference type="InterPro" id="IPR002401">
    <property type="entry name" value="Cyt_P450_E_grp-I"/>
</dbReference>
<evidence type="ECO:0000256" key="6">
    <source>
        <dbReference type="ARBA" id="ARBA00043906"/>
    </source>
</evidence>
<comment type="cofactor">
    <cofactor evidence="7">
        <name>heme</name>
        <dbReference type="ChEBI" id="CHEBI:30413"/>
    </cofactor>
</comment>
<name>A0A433TPL8_ELYCH</name>
<comment type="caution">
    <text evidence="11">The sequence shown here is derived from an EMBL/GenBank/DDBJ whole genome shotgun (WGS) entry which is preliminary data.</text>
</comment>
<sequence>MATETFQDILNGFNLATNGVLVLTSTVAALAIYLILSRCRRDRRWEKYGVKHVDVGLRRLPEPVCRFLMKEHGPTAGYSRDRDSLVLVTSDLNLLKQILIKDFNNFANRNDSLPTKSPFGQGLFFLQDNDWKRIRQLMSPSFSTGKLKRISTHIQDAANRLSQVFQKCADTGANLKLLHTIGQYSTAIIARTAFGLEADSIGEEEDDQFTYYTKTMFKRRSNLYAFLLSIFVGFGEFRTFLIHRVGIHYLDAVTRRSSDYFQAILKESIAEREVVERQSSRHVNNDFLQSLVSTMVASEVAQRPEGEMAPNESDILEKNKVPNSSQKNKVPNPSQKKISKDEIIAQSMLTIFAAYETTSSSLQFCLYMLAKNPDVQEKVYEEILDVVEHEDPTHEDLAKLTYMGQVLDETLRLFPPVSVISRKASETRTYGDITIPAGAVIQIPIKEIQRDPAYYSNPEVFDPERFSPENKATRNPLAFIPFGQGPRLCIGMRLAYLEVKTALVQVLRKVKVELNDTTVPRKGEDITLIYVGTPRIAKPIELAVKLRGD</sequence>
<keyword evidence="10" id="KW-0472">Membrane</keyword>
<comment type="similarity">
    <text evidence="1 8">Belongs to the cytochrome P450 family.</text>
</comment>
<organism evidence="11 12">
    <name type="scientific">Elysia chlorotica</name>
    <name type="common">Eastern emerald elysia</name>
    <name type="synonym">Sea slug</name>
    <dbReference type="NCBI Taxonomy" id="188477"/>
    <lineage>
        <taxon>Eukaryota</taxon>
        <taxon>Metazoa</taxon>
        <taxon>Spiralia</taxon>
        <taxon>Lophotrochozoa</taxon>
        <taxon>Mollusca</taxon>
        <taxon>Gastropoda</taxon>
        <taxon>Heterobranchia</taxon>
        <taxon>Euthyneura</taxon>
        <taxon>Panpulmonata</taxon>
        <taxon>Sacoglossa</taxon>
        <taxon>Placobranchoidea</taxon>
        <taxon>Plakobranchidae</taxon>
        <taxon>Elysia</taxon>
    </lineage>
</organism>
<dbReference type="PRINTS" id="PR00463">
    <property type="entry name" value="EP450I"/>
</dbReference>
<gene>
    <name evidence="11" type="ORF">EGW08_008693</name>
</gene>
<keyword evidence="3 7" id="KW-0479">Metal-binding</keyword>
<keyword evidence="2 7" id="KW-0349">Heme</keyword>
<keyword evidence="12" id="KW-1185">Reference proteome</keyword>
<feature type="binding site" description="axial binding residue" evidence="7">
    <location>
        <position position="489"/>
    </location>
    <ligand>
        <name>heme</name>
        <dbReference type="ChEBI" id="CHEBI:30413"/>
    </ligand>
    <ligandPart>
        <name>Fe</name>
        <dbReference type="ChEBI" id="CHEBI:18248"/>
    </ligandPart>
</feature>
<dbReference type="SUPFAM" id="SSF48264">
    <property type="entry name" value="Cytochrome P450"/>
    <property type="match status" value="1"/>
</dbReference>
<evidence type="ECO:0008006" key="13">
    <source>
        <dbReference type="Google" id="ProtNLM"/>
    </source>
</evidence>
<dbReference type="Pfam" id="PF00067">
    <property type="entry name" value="p450"/>
    <property type="match status" value="1"/>
</dbReference>
<dbReference type="PROSITE" id="PS00086">
    <property type="entry name" value="CYTOCHROME_P450"/>
    <property type="match status" value="1"/>
</dbReference>
<feature type="region of interest" description="Disordered" evidence="9">
    <location>
        <begin position="302"/>
        <end position="336"/>
    </location>
</feature>
<feature type="compositionally biased region" description="Polar residues" evidence="9">
    <location>
        <begin position="321"/>
        <end position="336"/>
    </location>
</feature>
<evidence type="ECO:0000256" key="9">
    <source>
        <dbReference type="SAM" id="MobiDB-lite"/>
    </source>
</evidence>
<evidence type="ECO:0000256" key="2">
    <source>
        <dbReference type="ARBA" id="ARBA00022617"/>
    </source>
</evidence>
<dbReference type="STRING" id="188477.A0A433TPL8"/>
<evidence type="ECO:0000256" key="5">
    <source>
        <dbReference type="ARBA" id="ARBA00023004"/>
    </source>
</evidence>
<dbReference type="GO" id="GO:0020037">
    <property type="term" value="F:heme binding"/>
    <property type="evidence" value="ECO:0007669"/>
    <property type="project" value="InterPro"/>
</dbReference>
<keyword evidence="10" id="KW-0812">Transmembrane</keyword>
<feature type="transmembrane region" description="Helical" evidence="10">
    <location>
        <begin position="15"/>
        <end position="36"/>
    </location>
</feature>